<sequence length="340" mass="38529">MFKLSAKRISLLLLLGIIAGSITVTNASAMDKYKRRTLTRLETRDKKVTATSKLVDQTFDKVGIQNLNALIQNSANPDDPVILPVGDTQVHTLSRATTVYDGKKKVVLPRGSIVRGRKFPSRNQFSFIVESLTKRNQKKVFHAIGTKTSRLLFTLDTKNKTKTPLYTKNTAFAHQGTNNLPDLHEKNLQSYFDGDRRGNPFLTITADNYLNYYTNYLTNSNKTDFSKFSKSVKIKKFTRSRTVYTYYLAKPIKTFGTKRVRVGHKTLYRLKVSLGHVFRCYDNYNLDPGSYRITVNVGSKKFYVQLGYLADVYAETLSNNVTDIPADPVAGQAYVQSLQK</sequence>
<keyword evidence="2" id="KW-1185">Reference proteome</keyword>
<organism evidence="1 2">
    <name type="scientific">Levilactobacillus paucivorans</name>
    <dbReference type="NCBI Taxonomy" id="616990"/>
    <lineage>
        <taxon>Bacteria</taxon>
        <taxon>Bacillati</taxon>
        <taxon>Bacillota</taxon>
        <taxon>Bacilli</taxon>
        <taxon>Lactobacillales</taxon>
        <taxon>Lactobacillaceae</taxon>
        <taxon>Levilactobacillus</taxon>
    </lineage>
</organism>
<evidence type="ECO:0000313" key="2">
    <source>
        <dbReference type="Proteomes" id="UP000051906"/>
    </source>
</evidence>
<accession>A0A0R2LQQ0</accession>
<protein>
    <submittedName>
        <fullName evidence="1">Uncharacterized protein</fullName>
    </submittedName>
</protein>
<evidence type="ECO:0000313" key="1">
    <source>
        <dbReference type="EMBL" id="KRO03737.1"/>
    </source>
</evidence>
<dbReference type="Proteomes" id="UP000051906">
    <property type="component" value="Unassembled WGS sequence"/>
</dbReference>
<dbReference type="RefSeq" id="WP_057878527.1">
    <property type="nucleotide sequence ID" value="NZ_JQCA01000060.1"/>
</dbReference>
<name>A0A0R2LQQ0_9LACO</name>
<dbReference type="PATRIC" id="fig|616990.3.peg.2219"/>
<proteinExistence type="predicted"/>
<gene>
    <name evidence="1" type="ORF">IV54_GL002098</name>
</gene>
<reference evidence="1 2" key="1">
    <citation type="journal article" date="2015" name="Genome Announc.">
        <title>Expanding the biotechnology potential of lactobacilli through comparative genomics of 213 strains and associated genera.</title>
        <authorList>
            <person name="Sun Z."/>
            <person name="Harris H.M."/>
            <person name="McCann A."/>
            <person name="Guo C."/>
            <person name="Argimon S."/>
            <person name="Zhang W."/>
            <person name="Yang X."/>
            <person name="Jeffery I.B."/>
            <person name="Cooney J.C."/>
            <person name="Kagawa T.F."/>
            <person name="Liu W."/>
            <person name="Song Y."/>
            <person name="Salvetti E."/>
            <person name="Wrobel A."/>
            <person name="Rasinkangas P."/>
            <person name="Parkhill J."/>
            <person name="Rea M.C."/>
            <person name="O'Sullivan O."/>
            <person name="Ritari J."/>
            <person name="Douillard F.P."/>
            <person name="Paul Ross R."/>
            <person name="Yang R."/>
            <person name="Briner A.E."/>
            <person name="Felis G.E."/>
            <person name="de Vos W.M."/>
            <person name="Barrangou R."/>
            <person name="Klaenhammer T.R."/>
            <person name="Caufield P.W."/>
            <person name="Cui Y."/>
            <person name="Zhang H."/>
            <person name="O'Toole P.W."/>
        </authorList>
    </citation>
    <scope>NUCLEOTIDE SEQUENCE [LARGE SCALE GENOMIC DNA]</scope>
    <source>
        <strain evidence="1 2">DSM 22467</strain>
    </source>
</reference>
<dbReference type="EMBL" id="JQCA01000060">
    <property type="protein sequence ID" value="KRO03737.1"/>
    <property type="molecule type" value="Genomic_DNA"/>
</dbReference>
<dbReference type="AlphaFoldDB" id="A0A0R2LQQ0"/>
<dbReference type="OrthoDB" id="2269002at2"/>
<comment type="caution">
    <text evidence="1">The sequence shown here is derived from an EMBL/GenBank/DDBJ whole genome shotgun (WGS) entry which is preliminary data.</text>
</comment>